<dbReference type="EMBL" id="CM002922">
    <property type="protein sequence ID" value="KGN66784.1"/>
    <property type="molecule type" value="Genomic_DNA"/>
</dbReference>
<sequence>MACCLLHNLINREITNVKILKDVDEVDLNYATTEGNNINYNEASNKWSQWRDDLVEAMFNGWQLCNH</sequence>
<proteinExistence type="predicted"/>
<dbReference type="AlphaFoldDB" id="A0A0A0M0G4"/>
<evidence type="ECO:0000313" key="1">
    <source>
        <dbReference type="EMBL" id="KGN66784.1"/>
    </source>
</evidence>
<evidence type="ECO:0000313" key="2">
    <source>
        <dbReference type="Proteomes" id="UP000029981"/>
    </source>
</evidence>
<reference evidence="1 2" key="1">
    <citation type="journal article" date="2009" name="Nat. Genet.">
        <title>The genome of the cucumber, Cucumis sativus L.</title>
        <authorList>
            <person name="Huang S."/>
            <person name="Li R."/>
            <person name="Zhang Z."/>
            <person name="Li L."/>
            <person name="Gu X."/>
            <person name="Fan W."/>
            <person name="Lucas W.J."/>
            <person name="Wang X."/>
            <person name="Xie B."/>
            <person name="Ni P."/>
            <person name="Ren Y."/>
            <person name="Zhu H."/>
            <person name="Li J."/>
            <person name="Lin K."/>
            <person name="Jin W."/>
            <person name="Fei Z."/>
            <person name="Li G."/>
            <person name="Staub J."/>
            <person name="Kilian A."/>
            <person name="van der Vossen E.A."/>
            <person name="Wu Y."/>
            <person name="Guo J."/>
            <person name="He J."/>
            <person name="Jia Z."/>
            <person name="Ren Y."/>
            <person name="Tian G."/>
            <person name="Lu Y."/>
            <person name="Ruan J."/>
            <person name="Qian W."/>
            <person name="Wang M."/>
            <person name="Huang Q."/>
            <person name="Li B."/>
            <person name="Xuan Z."/>
            <person name="Cao J."/>
            <person name="Asan"/>
            <person name="Wu Z."/>
            <person name="Zhang J."/>
            <person name="Cai Q."/>
            <person name="Bai Y."/>
            <person name="Zhao B."/>
            <person name="Han Y."/>
            <person name="Li Y."/>
            <person name="Li X."/>
            <person name="Wang S."/>
            <person name="Shi Q."/>
            <person name="Liu S."/>
            <person name="Cho W.K."/>
            <person name="Kim J.Y."/>
            <person name="Xu Y."/>
            <person name="Heller-Uszynska K."/>
            <person name="Miao H."/>
            <person name="Cheng Z."/>
            <person name="Zhang S."/>
            <person name="Wu J."/>
            <person name="Yang Y."/>
            <person name="Kang H."/>
            <person name="Li M."/>
            <person name="Liang H."/>
            <person name="Ren X."/>
            <person name="Shi Z."/>
            <person name="Wen M."/>
            <person name="Jian M."/>
            <person name="Yang H."/>
            <person name="Zhang G."/>
            <person name="Yang Z."/>
            <person name="Chen R."/>
            <person name="Liu S."/>
            <person name="Li J."/>
            <person name="Ma L."/>
            <person name="Liu H."/>
            <person name="Zhou Y."/>
            <person name="Zhao J."/>
            <person name="Fang X."/>
            <person name="Li G."/>
            <person name="Fang L."/>
            <person name="Li Y."/>
            <person name="Liu D."/>
            <person name="Zheng H."/>
            <person name="Zhang Y."/>
            <person name="Qin N."/>
            <person name="Li Z."/>
            <person name="Yang G."/>
            <person name="Yang S."/>
            <person name="Bolund L."/>
            <person name="Kristiansen K."/>
            <person name="Zheng H."/>
            <person name="Li S."/>
            <person name="Zhang X."/>
            <person name="Yang H."/>
            <person name="Wang J."/>
            <person name="Sun R."/>
            <person name="Zhang B."/>
            <person name="Jiang S."/>
            <person name="Wang J."/>
            <person name="Du Y."/>
            <person name="Li S."/>
        </authorList>
    </citation>
    <scope>NUCLEOTIDE SEQUENCE [LARGE SCALE GENOMIC DNA]</scope>
    <source>
        <strain evidence="2">cv. 9930</strain>
    </source>
</reference>
<reference evidence="1 2" key="2">
    <citation type="journal article" date="2009" name="PLoS ONE">
        <title>An integrated genetic and cytogenetic map of the cucumber genome.</title>
        <authorList>
            <person name="Ren Y."/>
            <person name="Zhang Z."/>
            <person name="Liu J."/>
            <person name="Staub J.E."/>
            <person name="Han Y."/>
            <person name="Cheng Z."/>
            <person name="Li X."/>
            <person name="Lu J."/>
            <person name="Miao H."/>
            <person name="Kang H."/>
            <person name="Xie B."/>
            <person name="Gu X."/>
            <person name="Wang X."/>
            <person name="Du Y."/>
            <person name="Jin W."/>
            <person name="Huang S."/>
        </authorList>
    </citation>
    <scope>NUCLEOTIDE SEQUENCE [LARGE SCALE GENOMIC DNA]</scope>
    <source>
        <strain evidence="2">cv. 9930</strain>
    </source>
</reference>
<accession>A0A0A0M0G4</accession>
<protein>
    <recommendedName>
        <fullName evidence="3">DDE Tnp4 domain-containing protein</fullName>
    </recommendedName>
</protein>
<organism evidence="1 2">
    <name type="scientific">Cucumis sativus</name>
    <name type="common">Cucumber</name>
    <dbReference type="NCBI Taxonomy" id="3659"/>
    <lineage>
        <taxon>Eukaryota</taxon>
        <taxon>Viridiplantae</taxon>
        <taxon>Streptophyta</taxon>
        <taxon>Embryophyta</taxon>
        <taxon>Tracheophyta</taxon>
        <taxon>Spermatophyta</taxon>
        <taxon>Magnoliopsida</taxon>
        <taxon>eudicotyledons</taxon>
        <taxon>Gunneridae</taxon>
        <taxon>Pentapetalae</taxon>
        <taxon>rosids</taxon>
        <taxon>fabids</taxon>
        <taxon>Cucurbitales</taxon>
        <taxon>Cucurbitaceae</taxon>
        <taxon>Benincaseae</taxon>
        <taxon>Cucumis</taxon>
    </lineage>
</organism>
<gene>
    <name evidence="1" type="ORF">Csa_1G690220</name>
</gene>
<reference evidence="1 2" key="4">
    <citation type="journal article" date="2011" name="BMC Genomics">
        <title>RNA-Seq improves annotation of protein-coding genes in the cucumber genome.</title>
        <authorList>
            <person name="Li Z."/>
            <person name="Zhang Z."/>
            <person name="Yan P."/>
            <person name="Huang S."/>
            <person name="Fei Z."/>
            <person name="Lin K."/>
        </authorList>
    </citation>
    <scope>NUCLEOTIDE SEQUENCE [LARGE SCALE GENOMIC DNA]</scope>
    <source>
        <strain evidence="2">cv. 9930</strain>
    </source>
</reference>
<reference evidence="1 2" key="3">
    <citation type="journal article" date="2010" name="BMC Genomics">
        <title>Transcriptome sequencing and comparative analysis of cucumber flowers with different sex types.</title>
        <authorList>
            <person name="Guo S."/>
            <person name="Zheng Y."/>
            <person name="Joung J.G."/>
            <person name="Liu S."/>
            <person name="Zhang Z."/>
            <person name="Crasta O.R."/>
            <person name="Sobral B.W."/>
            <person name="Xu Y."/>
            <person name="Huang S."/>
            <person name="Fei Z."/>
        </authorList>
    </citation>
    <scope>NUCLEOTIDE SEQUENCE [LARGE SCALE GENOMIC DNA]</scope>
    <source>
        <strain evidence="2">cv. 9930</strain>
    </source>
</reference>
<dbReference type="Gramene" id="KGN66784">
    <property type="protein sequence ID" value="KGN66784"/>
    <property type="gene ID" value="Csa_1G690220"/>
</dbReference>
<name>A0A0A0M0G4_CUCSA</name>
<keyword evidence="2" id="KW-1185">Reference proteome</keyword>
<dbReference type="Proteomes" id="UP000029981">
    <property type="component" value="Chromosome 1"/>
</dbReference>
<evidence type="ECO:0008006" key="3">
    <source>
        <dbReference type="Google" id="ProtNLM"/>
    </source>
</evidence>